<dbReference type="OrthoDB" id="9805576at2"/>
<dbReference type="GO" id="GO:0016301">
    <property type="term" value="F:kinase activity"/>
    <property type="evidence" value="ECO:0007669"/>
    <property type="project" value="UniProtKB-KW"/>
</dbReference>
<evidence type="ECO:0000256" key="4">
    <source>
        <dbReference type="RuleBase" id="RU003733"/>
    </source>
</evidence>
<dbReference type="EMBL" id="BJYU01000008">
    <property type="protein sequence ID" value="GEO13258.1"/>
    <property type="molecule type" value="Genomic_DNA"/>
</dbReference>
<evidence type="ECO:0000259" key="5">
    <source>
        <dbReference type="Pfam" id="PF00370"/>
    </source>
</evidence>
<keyword evidence="8" id="KW-1185">Reference proteome</keyword>
<dbReference type="InterPro" id="IPR000577">
    <property type="entry name" value="Carb_kinase_FGGY"/>
</dbReference>
<dbReference type="GO" id="GO:0016773">
    <property type="term" value="F:phosphotransferase activity, alcohol group as acceptor"/>
    <property type="evidence" value="ECO:0007669"/>
    <property type="project" value="InterPro"/>
</dbReference>
<evidence type="ECO:0000256" key="2">
    <source>
        <dbReference type="ARBA" id="ARBA00022679"/>
    </source>
</evidence>
<dbReference type="PROSITE" id="PS00445">
    <property type="entry name" value="FGGY_KINASES_2"/>
    <property type="match status" value="1"/>
</dbReference>
<dbReference type="Proteomes" id="UP000321085">
    <property type="component" value="Unassembled WGS sequence"/>
</dbReference>
<name>A0A512BMS8_9HYPH</name>
<feature type="domain" description="Carbohydrate kinase FGGY N-terminal" evidence="5">
    <location>
        <begin position="12"/>
        <end position="239"/>
    </location>
</feature>
<dbReference type="GO" id="GO:0005975">
    <property type="term" value="P:carbohydrate metabolic process"/>
    <property type="evidence" value="ECO:0007669"/>
    <property type="project" value="InterPro"/>
</dbReference>
<evidence type="ECO:0000313" key="7">
    <source>
        <dbReference type="EMBL" id="GEO13258.1"/>
    </source>
</evidence>
<evidence type="ECO:0000256" key="3">
    <source>
        <dbReference type="ARBA" id="ARBA00022777"/>
    </source>
</evidence>
<evidence type="ECO:0000313" key="8">
    <source>
        <dbReference type="Proteomes" id="UP000321085"/>
    </source>
</evidence>
<evidence type="ECO:0000256" key="1">
    <source>
        <dbReference type="ARBA" id="ARBA00009156"/>
    </source>
</evidence>
<keyword evidence="2 4" id="KW-0808">Transferase</keyword>
<dbReference type="SUPFAM" id="SSF53067">
    <property type="entry name" value="Actin-like ATPase domain"/>
    <property type="match status" value="2"/>
</dbReference>
<dbReference type="AlphaFoldDB" id="A0A512BMS8"/>
<gene>
    <name evidence="7" type="ORF">MAE02_09540</name>
</gene>
<comment type="caution">
    <text evidence="7">The sequence shown here is derived from an EMBL/GenBank/DDBJ whole genome shotgun (WGS) entry which is preliminary data.</text>
</comment>
<dbReference type="PIRSF" id="PIRSF000538">
    <property type="entry name" value="GlpK"/>
    <property type="match status" value="1"/>
</dbReference>
<evidence type="ECO:0000259" key="6">
    <source>
        <dbReference type="Pfam" id="PF02782"/>
    </source>
</evidence>
<dbReference type="InterPro" id="IPR050406">
    <property type="entry name" value="FGGY_Carb_Kinase"/>
</dbReference>
<dbReference type="InterPro" id="IPR018484">
    <property type="entry name" value="FGGY_N"/>
</dbReference>
<dbReference type="Pfam" id="PF02782">
    <property type="entry name" value="FGGY_C"/>
    <property type="match status" value="1"/>
</dbReference>
<feature type="domain" description="Carbohydrate kinase FGGY C-terminal" evidence="6">
    <location>
        <begin position="248"/>
        <end position="430"/>
    </location>
</feature>
<sequence>MGHPVGDASETVLCCDMGGSSLRVGLVDRRGDVVATAACALTLTVDSHGQSEVDPNLWWQAFQDLVASLAADNPDLLRTVAGVSICGMTRTQVLVDEEGSAVRPAITWRDSRAGIEAADLAAAHDGESIDAFHPVARLAWIERHEPEIFAKARFVVDPKDYLAVKLTGRAASDKISLARLLAVTGGEGALSRFCSLLPQLVEPSAMIDHVGAGLPQPLDALAGCPVFMASNDTWTAVLGLGALRPGMAYNIVGTSEVLGLVSSRPAVAQGLMSVDWGLGFHQTGGPSQNGADVIPWLSRACGVDRQDMAVSFSGLLAGERHPQPVLFLPFLQGERVPYWDPDLRGAFLGLATGHGPTDLAWAVLEGAAFSARFVLERAEAAAGEPAKEIRFGGGGARSEAWCQVRADVMRRPVVVGACDEPGLLGCAAVAWTGLGDYASLAEAQETIARPSRRFEPRPDRVDDYDALYAVYKDAVPAAAPIAHRLATMRTAKGLAVPASSS</sequence>
<dbReference type="InterPro" id="IPR043129">
    <property type="entry name" value="ATPase_NBD"/>
</dbReference>
<dbReference type="InterPro" id="IPR018483">
    <property type="entry name" value="Carb_kinase_FGGY_CS"/>
</dbReference>
<keyword evidence="3 4" id="KW-0418">Kinase</keyword>
<dbReference type="PANTHER" id="PTHR43095">
    <property type="entry name" value="SUGAR KINASE"/>
    <property type="match status" value="1"/>
</dbReference>
<organism evidence="7 8">
    <name type="scientific">Microvirga aerophila</name>
    <dbReference type="NCBI Taxonomy" id="670291"/>
    <lineage>
        <taxon>Bacteria</taxon>
        <taxon>Pseudomonadati</taxon>
        <taxon>Pseudomonadota</taxon>
        <taxon>Alphaproteobacteria</taxon>
        <taxon>Hyphomicrobiales</taxon>
        <taxon>Methylobacteriaceae</taxon>
        <taxon>Microvirga</taxon>
    </lineage>
</organism>
<protein>
    <submittedName>
        <fullName evidence="7">Carbohydrate kinase</fullName>
    </submittedName>
</protein>
<proteinExistence type="inferred from homology"/>
<dbReference type="InterPro" id="IPR018485">
    <property type="entry name" value="FGGY_C"/>
</dbReference>
<dbReference type="Pfam" id="PF00370">
    <property type="entry name" value="FGGY_N"/>
    <property type="match status" value="1"/>
</dbReference>
<reference evidence="7 8" key="1">
    <citation type="submission" date="2019-07" db="EMBL/GenBank/DDBJ databases">
        <title>Whole genome shotgun sequence of Microvirga aerophila NBRC 106136.</title>
        <authorList>
            <person name="Hosoyama A."/>
            <person name="Uohara A."/>
            <person name="Ohji S."/>
            <person name="Ichikawa N."/>
        </authorList>
    </citation>
    <scope>NUCLEOTIDE SEQUENCE [LARGE SCALE GENOMIC DNA]</scope>
    <source>
        <strain evidence="7 8">NBRC 106136</strain>
    </source>
</reference>
<dbReference type="PANTHER" id="PTHR43095:SF6">
    <property type="entry name" value="XYLULOSE KINASE"/>
    <property type="match status" value="1"/>
</dbReference>
<comment type="similarity">
    <text evidence="1 4">Belongs to the FGGY kinase family.</text>
</comment>
<dbReference type="RefSeq" id="WP_114185411.1">
    <property type="nucleotide sequence ID" value="NZ_BJYU01000008.1"/>
</dbReference>
<dbReference type="Gene3D" id="3.30.420.40">
    <property type="match status" value="2"/>
</dbReference>
<accession>A0A512BMS8</accession>